<dbReference type="AlphaFoldDB" id="A0A5N7C503"/>
<gene>
    <name evidence="2" type="ORF">BDV23DRAFT_157700</name>
</gene>
<keyword evidence="1" id="KW-0472">Membrane</keyword>
<feature type="transmembrane region" description="Helical" evidence="1">
    <location>
        <begin position="105"/>
        <end position="125"/>
    </location>
</feature>
<feature type="transmembrane region" description="Helical" evidence="1">
    <location>
        <begin position="7"/>
        <end position="27"/>
    </location>
</feature>
<name>A0A5N7C503_PETAA</name>
<evidence type="ECO:0000313" key="2">
    <source>
        <dbReference type="EMBL" id="KAE8389156.1"/>
    </source>
</evidence>
<proteinExistence type="predicted"/>
<dbReference type="Proteomes" id="UP000326877">
    <property type="component" value="Unassembled WGS sequence"/>
</dbReference>
<accession>A0A5N7C503</accession>
<keyword evidence="1" id="KW-0812">Transmembrane</keyword>
<protein>
    <submittedName>
        <fullName evidence="2">Uncharacterized protein</fullName>
    </submittedName>
</protein>
<reference evidence="2" key="1">
    <citation type="submission" date="2019-04" db="EMBL/GenBank/DDBJ databases">
        <title>Friends and foes A comparative genomics studyof 23 Aspergillus species from section Flavi.</title>
        <authorList>
            <consortium name="DOE Joint Genome Institute"/>
            <person name="Kjaerbolling I."/>
            <person name="Vesth T."/>
            <person name="Frisvad J.C."/>
            <person name="Nybo J.L."/>
            <person name="Theobald S."/>
            <person name="Kildgaard S."/>
            <person name="Isbrandt T."/>
            <person name="Kuo A."/>
            <person name="Sato A."/>
            <person name="Lyhne E.K."/>
            <person name="Kogle M.E."/>
            <person name="Wiebenga A."/>
            <person name="Kun R.S."/>
            <person name="Lubbers R.J."/>
            <person name="Makela M.R."/>
            <person name="Barry K."/>
            <person name="Chovatia M."/>
            <person name="Clum A."/>
            <person name="Daum C."/>
            <person name="Haridas S."/>
            <person name="He G."/>
            <person name="LaButti K."/>
            <person name="Lipzen A."/>
            <person name="Mondo S."/>
            <person name="Riley R."/>
            <person name="Salamov A."/>
            <person name="Simmons B.A."/>
            <person name="Magnuson J.K."/>
            <person name="Henrissat B."/>
            <person name="Mortensen U.H."/>
            <person name="Larsen T.O."/>
            <person name="Devries R.P."/>
            <person name="Grigoriev I.V."/>
            <person name="Machida M."/>
            <person name="Baker S.E."/>
            <person name="Andersen M.R."/>
        </authorList>
    </citation>
    <scope>NUCLEOTIDE SEQUENCE [LARGE SCALE GENOMIC DNA]</scope>
    <source>
        <strain evidence="2">IBT 14317</strain>
    </source>
</reference>
<organism evidence="2">
    <name type="scientific">Petromyces alliaceus</name>
    <name type="common">Aspergillus alliaceus</name>
    <dbReference type="NCBI Taxonomy" id="209559"/>
    <lineage>
        <taxon>Eukaryota</taxon>
        <taxon>Fungi</taxon>
        <taxon>Dikarya</taxon>
        <taxon>Ascomycota</taxon>
        <taxon>Pezizomycotina</taxon>
        <taxon>Eurotiomycetes</taxon>
        <taxon>Eurotiomycetidae</taxon>
        <taxon>Eurotiales</taxon>
        <taxon>Aspergillaceae</taxon>
        <taxon>Aspergillus</taxon>
        <taxon>Aspergillus subgen. Circumdati</taxon>
    </lineage>
</organism>
<evidence type="ECO:0000256" key="1">
    <source>
        <dbReference type="SAM" id="Phobius"/>
    </source>
</evidence>
<keyword evidence="1" id="KW-1133">Transmembrane helix</keyword>
<dbReference type="EMBL" id="ML735269">
    <property type="protein sequence ID" value="KAE8389156.1"/>
    <property type="molecule type" value="Genomic_DNA"/>
</dbReference>
<sequence length="126" mass="14002">MTRSGQPYGFVVLLVGVSFFSPFFLFLSPEESTGDMRTGMWVLDLCSRCFCCQTSTSLSRKLLGVQLDVVARITAWATGGWMRRAGGIWKLRVCLYLRGFSRVDLVVIGVFVCHCLAYGGSCGIYF</sequence>